<evidence type="ECO:0000256" key="2">
    <source>
        <dbReference type="ARBA" id="ARBA00008017"/>
    </source>
</evidence>
<dbReference type="InterPro" id="IPR010920">
    <property type="entry name" value="LSM_dom_sf"/>
</dbReference>
<feature type="transmembrane region" description="Helical" evidence="7">
    <location>
        <begin position="71"/>
        <end position="87"/>
    </location>
</feature>
<feature type="region of interest" description="Disordered" evidence="6">
    <location>
        <begin position="213"/>
        <end position="240"/>
    </location>
</feature>
<organism evidence="9 10">
    <name type="scientific">Ecytonucleospora hepatopenaei</name>
    <dbReference type="NCBI Taxonomy" id="646526"/>
    <lineage>
        <taxon>Eukaryota</taxon>
        <taxon>Fungi</taxon>
        <taxon>Fungi incertae sedis</taxon>
        <taxon>Microsporidia</taxon>
        <taxon>Enterocytozoonidae</taxon>
        <taxon>Ecytonucleospora</taxon>
    </lineage>
</organism>
<reference evidence="9 10" key="1">
    <citation type="journal article" date="2017" name="Environ. Microbiol.">
        <title>Decay of the glycolytic pathway and adaptation to intranuclear parasitism within Enterocytozoonidae microsporidia.</title>
        <authorList>
            <person name="Wiredu Boakye D."/>
            <person name="Jaroenlak P."/>
            <person name="Prachumwat A."/>
            <person name="Williams T.A."/>
            <person name="Bateman K.S."/>
            <person name="Itsathitphaisarn O."/>
            <person name="Sritunyalucksana K."/>
            <person name="Paszkiewicz K.H."/>
            <person name="Moore K.A."/>
            <person name="Stentiford G.D."/>
            <person name="Williams B.A."/>
        </authorList>
    </citation>
    <scope>NUCLEOTIDE SEQUENCE [LARGE SCALE GENOMIC DNA]</scope>
    <source>
        <strain evidence="9 10">TH1</strain>
    </source>
</reference>
<name>A0A1W0E8P1_9MICR</name>
<dbReference type="SUPFAM" id="SSF50182">
    <property type="entry name" value="Sm-like ribonucleoproteins"/>
    <property type="match status" value="1"/>
</dbReference>
<dbReference type="EMBL" id="MNPJ01000007">
    <property type="protein sequence ID" value="OQS55572.1"/>
    <property type="molecule type" value="Genomic_DNA"/>
</dbReference>
<dbReference type="InterPro" id="IPR023408">
    <property type="entry name" value="MscS_beta-dom_sf"/>
</dbReference>
<keyword evidence="3 7" id="KW-0812">Transmembrane</keyword>
<dbReference type="Gene3D" id="2.30.30.60">
    <property type="match status" value="1"/>
</dbReference>
<protein>
    <submittedName>
        <fullName evidence="9">MSL4</fullName>
    </submittedName>
</protein>
<dbReference type="AlphaFoldDB" id="A0A1W0E8P1"/>
<comment type="subcellular location">
    <subcellularLocation>
        <location evidence="1">Membrane</location>
        <topology evidence="1">Multi-pass membrane protein</topology>
    </subcellularLocation>
</comment>
<sequence length="659" mass="77816">MKKQLLRKVIALVVFSLSQIAVGFTFAPTEYRYVFYALFTSLGVSSILLLRKAFDYSLAKYTIIFMKLDKVLFVFEFYYATCLTFTLDKSKKFDFLVVFFGAIDFTRNCLSMIFKRTFFSKNEFKNYKNVIEFERLILKSKYGYKEYSDMFITHYIKDNASRYDPRVLFCLWTDDDDTRCLYKKEDALALIKLKIHEKEEEYQNDINALAEARSKANKDQEDSSDVSIASNQTAVDQNEDETTNIEVTAAINETYSATKANKISRRKNTKTEDSSTDFLYDFFSVNSDPQSSINTGDRFKNSVFLKDHLEHNIDEPIIIDCTTIGEVEKIKSLYPKTRCKKIGQIYRVRINPTDFISLIQEDEHQLNGKITKESLKCILTEEDAKLGMKLITQNFEREIGYEDFYDNMRQLNNERSAFIKFLQENKNIKRLIDFVFIVLQVVLFSFFVLGVFTWESQKKSILLPVIIFIVPGLWYGILPFLFLIYHKPFEIGDRVIINDDTLIVQELNLCYTRFERWNNDYVILNNEYLTTQTILNVKRSNYQLITLQTLISNKTTNKQIDIFRKSMKSFVKNASCMKTVQTLCTKLVDSNYYQLTINIRHSINHQNPFFTWKTQNLFMREMVRLCNKFQISFDPLTIFYTNENKEDRNRFKNYLEQIE</sequence>
<feature type="transmembrane region" description="Helical" evidence="7">
    <location>
        <begin position="33"/>
        <end position="50"/>
    </location>
</feature>
<comment type="similarity">
    <text evidence="2">Belongs to the MscS (TC 1.A.23) family.</text>
</comment>
<dbReference type="PANTHER" id="PTHR31618">
    <property type="entry name" value="MECHANOSENSITIVE ION CHANNEL PROTEIN 5"/>
    <property type="match status" value="1"/>
</dbReference>
<dbReference type="InterPro" id="IPR016688">
    <property type="entry name" value="MscS-like_plants/fungi"/>
</dbReference>
<evidence type="ECO:0000313" key="9">
    <source>
        <dbReference type="EMBL" id="OQS55572.1"/>
    </source>
</evidence>
<evidence type="ECO:0000259" key="8">
    <source>
        <dbReference type="Pfam" id="PF00924"/>
    </source>
</evidence>
<feature type="domain" description="Mechanosensitive ion channel MscS" evidence="8">
    <location>
        <begin position="481"/>
        <end position="539"/>
    </location>
</feature>
<comment type="caution">
    <text evidence="9">The sequence shown here is derived from an EMBL/GenBank/DDBJ whole genome shotgun (WGS) entry which is preliminary data.</text>
</comment>
<evidence type="ECO:0000256" key="5">
    <source>
        <dbReference type="ARBA" id="ARBA00023136"/>
    </source>
</evidence>
<evidence type="ECO:0000256" key="4">
    <source>
        <dbReference type="ARBA" id="ARBA00022989"/>
    </source>
</evidence>
<keyword evidence="5 7" id="KW-0472">Membrane</keyword>
<evidence type="ECO:0000256" key="7">
    <source>
        <dbReference type="SAM" id="Phobius"/>
    </source>
</evidence>
<accession>A0A1W0E8P1</accession>
<feature type="transmembrane region" description="Helical" evidence="7">
    <location>
        <begin position="431"/>
        <end position="454"/>
    </location>
</feature>
<keyword evidence="10" id="KW-1185">Reference proteome</keyword>
<dbReference type="PANTHER" id="PTHR31618:SF1">
    <property type="entry name" value="EF-HAND DOMAIN-CONTAINING PROTEIN"/>
    <property type="match status" value="1"/>
</dbReference>
<evidence type="ECO:0000256" key="3">
    <source>
        <dbReference type="ARBA" id="ARBA00022692"/>
    </source>
</evidence>
<dbReference type="OrthoDB" id="544685at2759"/>
<proteinExistence type="inferred from homology"/>
<feature type="transmembrane region" description="Helical" evidence="7">
    <location>
        <begin position="460"/>
        <end position="485"/>
    </location>
</feature>
<evidence type="ECO:0000256" key="6">
    <source>
        <dbReference type="SAM" id="MobiDB-lite"/>
    </source>
</evidence>
<feature type="compositionally biased region" description="Polar residues" evidence="6">
    <location>
        <begin position="225"/>
        <end position="236"/>
    </location>
</feature>
<gene>
    <name evidence="9" type="primary">MSL4</name>
    <name evidence="9" type="ORF">EHP00_648</name>
</gene>
<dbReference type="GO" id="GO:0006820">
    <property type="term" value="P:monoatomic anion transport"/>
    <property type="evidence" value="ECO:0007669"/>
    <property type="project" value="TreeGrafter"/>
</dbReference>
<dbReference type="Proteomes" id="UP000192758">
    <property type="component" value="Unassembled WGS sequence"/>
</dbReference>
<dbReference type="GO" id="GO:0005886">
    <property type="term" value="C:plasma membrane"/>
    <property type="evidence" value="ECO:0007669"/>
    <property type="project" value="TreeGrafter"/>
</dbReference>
<evidence type="ECO:0000313" key="10">
    <source>
        <dbReference type="Proteomes" id="UP000192758"/>
    </source>
</evidence>
<dbReference type="VEuPathDB" id="MicrosporidiaDB:EHP00_648"/>
<dbReference type="Pfam" id="PF00924">
    <property type="entry name" value="MS_channel_2nd"/>
    <property type="match status" value="1"/>
</dbReference>
<dbReference type="GO" id="GO:0008381">
    <property type="term" value="F:mechanosensitive monoatomic ion channel activity"/>
    <property type="evidence" value="ECO:0007669"/>
    <property type="project" value="TreeGrafter"/>
</dbReference>
<evidence type="ECO:0000256" key="1">
    <source>
        <dbReference type="ARBA" id="ARBA00004141"/>
    </source>
</evidence>
<keyword evidence="4 7" id="KW-1133">Transmembrane helix</keyword>
<dbReference type="InterPro" id="IPR006685">
    <property type="entry name" value="MscS_channel_2nd"/>
</dbReference>